<dbReference type="GO" id="GO:0006281">
    <property type="term" value="P:DNA repair"/>
    <property type="evidence" value="ECO:0007669"/>
    <property type="project" value="UniProtKB-ARBA"/>
</dbReference>
<dbReference type="InterPro" id="IPR011335">
    <property type="entry name" value="Restrct_endonuc-II-like"/>
</dbReference>
<dbReference type="PANTHER" id="PTHR46609">
    <property type="entry name" value="EXONUCLEASE, PHAGE-TYPE/RECB, C-TERMINAL DOMAIN-CONTAINING PROTEIN"/>
    <property type="match status" value="1"/>
</dbReference>
<feature type="region of interest" description="Disordered" evidence="1">
    <location>
        <begin position="67"/>
        <end position="93"/>
    </location>
</feature>
<comment type="caution">
    <text evidence="3">The sequence shown here is derived from an EMBL/GenBank/DDBJ whole genome shotgun (WGS) entry which is preliminary data.</text>
</comment>
<dbReference type="InterPro" id="IPR051703">
    <property type="entry name" value="NF-kappa-B_Signaling_Reg"/>
</dbReference>
<evidence type="ECO:0000313" key="4">
    <source>
        <dbReference type="Proteomes" id="UP001151699"/>
    </source>
</evidence>
<proteinExistence type="predicted"/>
<dbReference type="Gene3D" id="3.90.320.10">
    <property type="match status" value="1"/>
</dbReference>
<evidence type="ECO:0000256" key="1">
    <source>
        <dbReference type="SAM" id="MobiDB-lite"/>
    </source>
</evidence>
<dbReference type="InterPro" id="IPR011604">
    <property type="entry name" value="PDDEXK-like_dom_sf"/>
</dbReference>
<dbReference type="Proteomes" id="UP001151699">
    <property type="component" value="Chromosome B"/>
</dbReference>
<dbReference type="AlphaFoldDB" id="A0A9Q0S2V5"/>
<feature type="compositionally biased region" description="Polar residues" evidence="1">
    <location>
        <begin position="30"/>
        <end position="53"/>
    </location>
</feature>
<protein>
    <recommendedName>
        <fullName evidence="2">Mutator-like transposase domain-containing protein</fullName>
    </recommendedName>
</protein>
<dbReference type="PANTHER" id="PTHR46609:SF8">
    <property type="entry name" value="YQAJ VIRAL RECOMBINASE DOMAIN-CONTAINING PROTEIN"/>
    <property type="match status" value="1"/>
</dbReference>
<organism evidence="3 4">
    <name type="scientific">Pseudolycoriella hygida</name>
    <dbReference type="NCBI Taxonomy" id="35572"/>
    <lineage>
        <taxon>Eukaryota</taxon>
        <taxon>Metazoa</taxon>
        <taxon>Ecdysozoa</taxon>
        <taxon>Arthropoda</taxon>
        <taxon>Hexapoda</taxon>
        <taxon>Insecta</taxon>
        <taxon>Pterygota</taxon>
        <taxon>Neoptera</taxon>
        <taxon>Endopterygota</taxon>
        <taxon>Diptera</taxon>
        <taxon>Nematocera</taxon>
        <taxon>Sciaroidea</taxon>
        <taxon>Sciaridae</taxon>
        <taxon>Pseudolycoriella</taxon>
    </lineage>
</organism>
<dbReference type="OrthoDB" id="8058887at2759"/>
<dbReference type="EMBL" id="WJQU01000002">
    <property type="protein sequence ID" value="KAJ6642614.1"/>
    <property type="molecule type" value="Genomic_DNA"/>
</dbReference>
<feature type="region of interest" description="Disordered" evidence="1">
    <location>
        <begin position="29"/>
        <end position="53"/>
    </location>
</feature>
<keyword evidence="4" id="KW-1185">Reference proteome</keyword>
<gene>
    <name evidence="3" type="ORF">Bhyg_07567</name>
</gene>
<sequence>MKINVLIRLWTKSSPKEDSREDLQVIEPNENATQEDASTSSNQCDNDVSCGQSNEENHLNVETAARNINDCNGNGQDRSGERTITAEGSRPQGNNIINGNRIVDLDNVLSQLKSISSHNDAQEFMSQAAKEETLAAIARGDVDEDGIPFITVVIDGCWSKRSYNRNFTALSGVAAIVGAHTGKVLWIDVRNKYCVICVRHANKNLEPPPHMCTRNHSGPSSDMEWVGVLEGFKSSVKYYNLRYLKVISDGDSSTYSKLLEHKPYQDRHIEKIECSNHLHRNFFKAIEKAVKGCSRGLNKHVCNNLDRIRKDIFSAVKYRKNQNNTATEKISLLKSDLNNILHHVFGDHSNCPDYIKEQCKDGENYVPALTQCNTFEKMSAAVRQLMYAAKDLLLGETNNAAEHFNSIVAKFVGGKRVNFSLSNGYRYRAHAAAIQFNTKRPVSAIYNYKFNTNPPALTTDIELKRLQKSERGKERRRQMKENKIFRTPFCRAKQGGSGYGPNCERPDLSEEDFENEKRIFVAKLERYHETRRSIEENTRLKGESSLWNEVAKSVILSNDFGSICKARVLAVQVRELTTRKYGETKAMKHQNQSLSVALEQLAKEQNISTRASGMYIDEEHMFLAASPSGIVIGSDMIVEIRCPLAIVNMDANDPEVIVKEQYEINDAWHLTLKDDKGCEIPDGLSFQYFMKNTYNPQSFFEIIIDSNSSISKGENAIPEATLNFPTWTQPIYDNPDGFLLYYLSKDLINYFQNQTKIICSPTGSEIIQKYYILKTPNLENGHQKLIIQISANHLMLIKHNEPSTQDRVVWAKVICEVFTQFRDICCDEYYIDDDFALMYPFSGLMTFSETVQTQIIKLAQESNNYPRFPSTHKNLVQPLDALLHLIILLPPTSSGRGQKDRVKLELAFSKLVQFYEVDQPLLDVVNIHENSPFIIVSGNIRHKNYYVVFQNHLITCLTAFCAIDTFFKDDESL</sequence>
<feature type="domain" description="Mutator-like transposase" evidence="2">
    <location>
        <begin position="118"/>
        <end position="354"/>
    </location>
</feature>
<reference evidence="3" key="1">
    <citation type="submission" date="2022-07" db="EMBL/GenBank/DDBJ databases">
        <authorList>
            <person name="Trinca V."/>
            <person name="Uliana J.V.C."/>
            <person name="Torres T.T."/>
            <person name="Ward R.J."/>
            <person name="Monesi N."/>
        </authorList>
    </citation>
    <scope>NUCLEOTIDE SEQUENCE</scope>
    <source>
        <strain evidence="3">HSMRA1968</strain>
        <tissue evidence="3">Whole embryos</tissue>
    </source>
</reference>
<dbReference type="Pfam" id="PF20700">
    <property type="entry name" value="Mutator"/>
    <property type="match status" value="1"/>
</dbReference>
<evidence type="ECO:0000259" key="2">
    <source>
        <dbReference type="Pfam" id="PF20700"/>
    </source>
</evidence>
<name>A0A9Q0S2V5_9DIPT</name>
<dbReference type="InterPro" id="IPR049012">
    <property type="entry name" value="Mutator_transp_dom"/>
</dbReference>
<dbReference type="SUPFAM" id="SSF52980">
    <property type="entry name" value="Restriction endonuclease-like"/>
    <property type="match status" value="1"/>
</dbReference>
<accession>A0A9Q0S2V5</accession>
<evidence type="ECO:0000313" key="3">
    <source>
        <dbReference type="EMBL" id="KAJ6642614.1"/>
    </source>
</evidence>